<dbReference type="OrthoDB" id="9787041at2"/>
<dbReference type="AlphaFoldDB" id="A0A261RMQ2"/>
<dbReference type="RefSeq" id="WP_094845351.1">
    <property type="nucleotide sequence ID" value="NZ_NEVJ01000001.1"/>
</dbReference>
<keyword evidence="4" id="KW-1185">Reference proteome</keyword>
<feature type="region of interest" description="Disordered" evidence="1">
    <location>
        <begin position="1"/>
        <end position="23"/>
    </location>
</feature>
<protein>
    <submittedName>
        <fullName evidence="3">Chitin deacetylase</fullName>
    </submittedName>
</protein>
<dbReference type="GO" id="GO:0016810">
    <property type="term" value="F:hydrolase activity, acting on carbon-nitrogen (but not peptide) bonds"/>
    <property type="evidence" value="ECO:0007669"/>
    <property type="project" value="InterPro"/>
</dbReference>
<dbReference type="PROSITE" id="PS51677">
    <property type="entry name" value="NODB"/>
    <property type="match status" value="1"/>
</dbReference>
<evidence type="ECO:0000256" key="1">
    <source>
        <dbReference type="SAM" id="MobiDB-lite"/>
    </source>
</evidence>
<feature type="domain" description="NodB homology" evidence="2">
    <location>
        <begin position="69"/>
        <end position="290"/>
    </location>
</feature>
<evidence type="ECO:0000313" key="4">
    <source>
        <dbReference type="Proteomes" id="UP000216857"/>
    </source>
</evidence>
<name>A0A261RMQ2_9BORD</name>
<gene>
    <name evidence="3" type="ORF">CAL26_02590</name>
</gene>
<dbReference type="Gene3D" id="3.20.20.370">
    <property type="entry name" value="Glycoside hydrolase/deacetylase"/>
    <property type="match status" value="1"/>
</dbReference>
<reference evidence="3" key="1">
    <citation type="submission" date="2017-05" db="EMBL/GenBank/DDBJ databases">
        <title>Complete and WGS of Bordetella genogroups.</title>
        <authorList>
            <person name="Spilker T."/>
            <person name="Lipuma J."/>
        </authorList>
    </citation>
    <scope>NUCLEOTIDE SEQUENCE</scope>
    <source>
        <strain evidence="3">AU21707</strain>
    </source>
</reference>
<dbReference type="PANTHER" id="PTHR43123">
    <property type="entry name" value="POLYSACCHARIDE DEACETYLASE-RELATED"/>
    <property type="match status" value="1"/>
</dbReference>
<dbReference type="SUPFAM" id="SSF88713">
    <property type="entry name" value="Glycoside hydrolase/deacetylase"/>
    <property type="match status" value="1"/>
</dbReference>
<dbReference type="GO" id="GO:0005975">
    <property type="term" value="P:carbohydrate metabolic process"/>
    <property type="evidence" value="ECO:0007669"/>
    <property type="project" value="InterPro"/>
</dbReference>
<dbReference type="PANTHER" id="PTHR43123:SF1">
    <property type="entry name" value="POLYSACCHARIDE DEACETYLASE-RELATED"/>
    <property type="match status" value="1"/>
</dbReference>
<comment type="caution">
    <text evidence="3">The sequence shown here is derived from an EMBL/GenBank/DDBJ whole genome shotgun (WGS) entry which is preliminary data.</text>
</comment>
<dbReference type="InterPro" id="IPR011330">
    <property type="entry name" value="Glyco_hydro/deAcase_b/a-brl"/>
</dbReference>
<accession>A0A261RMQ2</accession>
<dbReference type="Proteomes" id="UP000216857">
    <property type="component" value="Unassembled WGS sequence"/>
</dbReference>
<evidence type="ECO:0000313" key="3">
    <source>
        <dbReference type="EMBL" id="OZI26245.1"/>
    </source>
</evidence>
<dbReference type="EMBL" id="NEVJ01000001">
    <property type="protein sequence ID" value="OZI26245.1"/>
    <property type="molecule type" value="Genomic_DNA"/>
</dbReference>
<dbReference type="InterPro" id="IPR002509">
    <property type="entry name" value="NODB_dom"/>
</dbReference>
<dbReference type="Pfam" id="PF01522">
    <property type="entry name" value="Polysacc_deac_1"/>
    <property type="match status" value="1"/>
</dbReference>
<sequence>MTHSPPLPRDLAGYGQTPPDPQWPGGARVAVNIVINVEEGSEPSVPDGDDDSEVGLIETGGRAFPGRDLAAESMFEYGSRAGFWRLWKILRRHDAPATFFACSRALERNPDIAAAIRDGVAASRHDVCGHGLRWERHQALTPEAEAQAIHTAFQGIARLTGAAPAGWYCRYAPTVHTRRIVAEHGGFLYDSDAYNDDLPYWTTVDERPHLVVPYTQVMNDAKFLRGGLNTGADFFDVLREQFDALWEEGATEPKMMSIGLHCRVAGHPFRATALERFLKHIRARPQVWLCRRVDIARHWIEHHPFRDGARAG</sequence>
<organism evidence="3 4">
    <name type="scientific">Bordetella genomosp. 9</name>
    <dbReference type="NCBI Taxonomy" id="1416803"/>
    <lineage>
        <taxon>Bacteria</taxon>
        <taxon>Pseudomonadati</taxon>
        <taxon>Pseudomonadota</taxon>
        <taxon>Betaproteobacteria</taxon>
        <taxon>Burkholderiales</taxon>
        <taxon>Alcaligenaceae</taxon>
        <taxon>Bordetella</taxon>
    </lineage>
</organism>
<evidence type="ECO:0000259" key="2">
    <source>
        <dbReference type="PROSITE" id="PS51677"/>
    </source>
</evidence>
<proteinExistence type="predicted"/>